<reference evidence="4 5" key="1">
    <citation type="submission" date="2018-06" db="EMBL/GenBank/DDBJ databases">
        <authorList>
            <consortium name="Pathogen Informatics"/>
            <person name="Doyle S."/>
        </authorList>
    </citation>
    <scope>NUCLEOTIDE SEQUENCE [LARGE SCALE GENOMIC DNA]</scope>
    <source>
        <strain evidence="4 5">NCTC12000</strain>
    </source>
</reference>
<dbReference type="EMBL" id="JAPXIC010000028">
    <property type="protein sequence ID" value="MCZ4718610.1"/>
    <property type="molecule type" value="Genomic_DNA"/>
</dbReference>
<evidence type="ECO:0000256" key="1">
    <source>
        <dbReference type="SAM" id="MobiDB-lite"/>
    </source>
</evidence>
<protein>
    <submittedName>
        <fullName evidence="3">Lpg2884 family Dot/Icm T4SS effector</fullName>
    </submittedName>
</protein>
<proteinExistence type="predicted"/>
<evidence type="ECO:0000313" key="3">
    <source>
        <dbReference type="EMBL" id="MCZ4718610.1"/>
    </source>
</evidence>
<dbReference type="Proteomes" id="UP000254631">
    <property type="component" value="Unassembled WGS sequence"/>
</dbReference>
<organism evidence="4 5">
    <name type="scientific">Legionella pneumophila</name>
    <dbReference type="NCBI Taxonomy" id="446"/>
    <lineage>
        <taxon>Bacteria</taxon>
        <taxon>Pseudomonadati</taxon>
        <taxon>Pseudomonadota</taxon>
        <taxon>Gammaproteobacteria</taxon>
        <taxon>Legionellales</taxon>
        <taxon>Legionellaceae</taxon>
        <taxon>Legionella</taxon>
    </lineage>
</organism>
<name>A0A378K8K8_LEGPN</name>
<evidence type="ECO:0000313" key="5">
    <source>
        <dbReference type="Proteomes" id="UP000254631"/>
    </source>
</evidence>
<reference evidence="3" key="2">
    <citation type="submission" date="2022-12" db="EMBL/GenBank/DDBJ databases">
        <title>Comparative genomics of Legionella pneumophila isolates from the West Bank and Germany support molecular epidemiology of Legionnaires disease.</title>
        <authorList>
            <person name="Zayed A.R."/>
            <person name="Bitar D.M."/>
            <person name="Steinert M."/>
            <person name="Lueck C."/>
            <person name="Brettar I."/>
            <person name="Hoefle M.G."/>
            <person name="Bunk B."/>
        </authorList>
    </citation>
    <scope>NUCLEOTIDE SEQUENCE</scope>
    <source>
        <strain evidence="3">H23</strain>
    </source>
</reference>
<dbReference type="Proteomes" id="UP001071279">
    <property type="component" value="Unassembled WGS sequence"/>
</dbReference>
<accession>A0A378K8K8</accession>
<dbReference type="OMA" id="ESEPKFT"/>
<feature type="transmembrane region" description="Helical" evidence="2">
    <location>
        <begin position="131"/>
        <end position="155"/>
    </location>
</feature>
<dbReference type="AlphaFoldDB" id="A0A378K8K8"/>
<keyword evidence="2" id="KW-1133">Transmembrane helix</keyword>
<keyword evidence="2" id="KW-0472">Membrane</keyword>
<evidence type="ECO:0000256" key="2">
    <source>
        <dbReference type="SAM" id="Phobius"/>
    </source>
</evidence>
<feature type="region of interest" description="Disordered" evidence="1">
    <location>
        <begin position="187"/>
        <end position="245"/>
    </location>
</feature>
<feature type="compositionally biased region" description="Low complexity" evidence="1">
    <location>
        <begin position="196"/>
        <end position="208"/>
    </location>
</feature>
<feature type="transmembrane region" description="Helical" evidence="2">
    <location>
        <begin position="105"/>
        <end position="125"/>
    </location>
</feature>
<keyword evidence="2" id="KW-0812">Transmembrane</keyword>
<feature type="transmembrane region" description="Helical" evidence="2">
    <location>
        <begin position="76"/>
        <end position="98"/>
    </location>
</feature>
<sequence>MTLKQFATGVFYLPAAVFSGLTNLFLGSYAKDKRGNYIQDEDGNYVRNRGLIGLTLDAVKYLGTSVANFISNHQKAISVAFWSSLVVAGAAALTVAFWPAALAAVVNFSVFGVSIASVVGAGYVAQVAATAGVAAALTSTGVYLGATVVNAFNALRECISNMRSKKPSSNPEFTPVNDETFEEVRRNQFSGLSKGSEQQQTVQLSSSSSEEEEPVHTPKVFAQPKDVTPEVVENPTSTVSLTGSK</sequence>
<dbReference type="RefSeq" id="WP_011947762.1">
    <property type="nucleotide sequence ID" value="NZ_BAZA01000150.1"/>
</dbReference>
<dbReference type="EMBL" id="UGOL01000001">
    <property type="protein sequence ID" value="STX81056.1"/>
    <property type="molecule type" value="Genomic_DNA"/>
</dbReference>
<feature type="transmembrane region" description="Helical" evidence="2">
    <location>
        <begin position="6"/>
        <end position="30"/>
    </location>
</feature>
<evidence type="ECO:0000313" key="4">
    <source>
        <dbReference type="EMBL" id="STX81056.1"/>
    </source>
</evidence>
<gene>
    <name evidence="4" type="ORF">NCTC12000_03083</name>
    <name evidence="3" type="ORF">O6C86_05180</name>
</gene>
<feature type="compositionally biased region" description="Polar residues" evidence="1">
    <location>
        <begin position="234"/>
        <end position="245"/>
    </location>
</feature>